<dbReference type="InterPro" id="IPR012349">
    <property type="entry name" value="Split_barrel_FMN-bd"/>
</dbReference>
<gene>
    <name evidence="3" type="ordered locus">Mjls_2094</name>
</gene>
<feature type="compositionally biased region" description="Pro residues" evidence="1">
    <location>
        <begin position="169"/>
        <end position="182"/>
    </location>
</feature>
<name>A0A5Q5CF40_MYCSJ</name>
<dbReference type="AlphaFoldDB" id="A0A5Q5CF40"/>
<evidence type="ECO:0000259" key="2">
    <source>
        <dbReference type="Pfam" id="PF01814"/>
    </source>
</evidence>
<reference evidence="3" key="1">
    <citation type="submission" date="2007-02" db="EMBL/GenBank/DDBJ databases">
        <title>Complete sequence of Mycobacterium sp. JLS.</title>
        <authorList>
            <consortium name="US DOE Joint Genome Institute"/>
            <person name="Copeland A."/>
            <person name="Lucas S."/>
            <person name="Lapidus A."/>
            <person name="Barry K."/>
            <person name="Detter J.C."/>
            <person name="Glavina del Rio T."/>
            <person name="Hammon N."/>
            <person name="Israni S."/>
            <person name="Dalin E."/>
            <person name="Tice H."/>
            <person name="Pitluck S."/>
            <person name="Chain P."/>
            <person name="Malfatti S."/>
            <person name="Shin M."/>
            <person name="Vergez L."/>
            <person name="Schmutz J."/>
            <person name="Larimer F."/>
            <person name="Land M."/>
            <person name="Hauser L."/>
            <person name="Kyrpides N."/>
            <person name="Mikhailova N."/>
            <person name="Miller C.D."/>
            <person name="Anderson A.J."/>
            <person name="Sims R.C."/>
            <person name="Richardson P."/>
        </authorList>
    </citation>
    <scope>NUCLEOTIDE SEQUENCE [LARGE SCALE GENOMIC DNA]</scope>
    <source>
        <strain evidence="3">JLS</strain>
    </source>
</reference>
<dbReference type="CDD" id="cd07812">
    <property type="entry name" value="SRPBCC"/>
    <property type="match status" value="1"/>
</dbReference>
<dbReference type="Gene3D" id="1.20.120.520">
    <property type="entry name" value="nmb1532 protein domain like"/>
    <property type="match status" value="1"/>
</dbReference>
<feature type="region of interest" description="Disordered" evidence="1">
    <location>
        <begin position="169"/>
        <end position="189"/>
    </location>
</feature>
<dbReference type="CDD" id="cd12108">
    <property type="entry name" value="Hr-like"/>
    <property type="match status" value="1"/>
</dbReference>
<dbReference type="Pfam" id="PF10604">
    <property type="entry name" value="Polyketide_cyc2"/>
    <property type="match status" value="1"/>
</dbReference>
<dbReference type="InterPro" id="IPR019587">
    <property type="entry name" value="Polyketide_cyclase/dehydratase"/>
</dbReference>
<dbReference type="InterPro" id="IPR012312">
    <property type="entry name" value="Hemerythrin-like"/>
</dbReference>
<proteinExistence type="predicted"/>
<dbReference type="EMBL" id="CP000580">
    <property type="protein sequence ID" value="ABN97881.1"/>
    <property type="molecule type" value="Genomic_DNA"/>
</dbReference>
<feature type="region of interest" description="Disordered" evidence="1">
    <location>
        <begin position="720"/>
        <end position="747"/>
    </location>
</feature>
<protein>
    <submittedName>
        <fullName evidence="3">Hemerythrin HHE cation binding domain protein</fullName>
    </submittedName>
</protein>
<dbReference type="Pfam" id="PF01814">
    <property type="entry name" value="Hemerythrin"/>
    <property type="match status" value="1"/>
</dbReference>
<organism evidence="3">
    <name type="scientific">Mycobacterium sp. (strain JLS)</name>
    <dbReference type="NCBI Taxonomy" id="164757"/>
    <lineage>
        <taxon>Bacteria</taxon>
        <taxon>Bacillati</taxon>
        <taxon>Actinomycetota</taxon>
        <taxon>Actinomycetes</taxon>
        <taxon>Mycobacteriales</taxon>
        <taxon>Mycobacteriaceae</taxon>
        <taxon>Mycobacterium</taxon>
    </lineage>
</organism>
<evidence type="ECO:0000256" key="1">
    <source>
        <dbReference type="SAM" id="MobiDB-lite"/>
    </source>
</evidence>
<dbReference type="SUPFAM" id="SSF55961">
    <property type="entry name" value="Bet v1-like"/>
    <property type="match status" value="1"/>
</dbReference>
<feature type="domain" description="Hemerythrin-like" evidence="2">
    <location>
        <begin position="363"/>
        <end position="487"/>
    </location>
</feature>
<dbReference type="SUPFAM" id="SSF50475">
    <property type="entry name" value="FMN-binding split barrel"/>
    <property type="match status" value="1"/>
</dbReference>
<dbReference type="KEGG" id="mjl:Mjls_2094"/>
<feature type="compositionally biased region" description="Low complexity" evidence="1">
    <location>
        <begin position="720"/>
        <end position="729"/>
    </location>
</feature>
<sequence length="747" mass="83721">MAAIADTQATLDWPIIREQAAAFVTTEYASLDRRGAPITWPVTPYLGADGRTIDVATGLTYPLKAERARRNPKVTLSFSQPLGSGLADPATFVIHGLATVRDADLRANSARYLAEVATRLPEAFDRIPAVVLRRMAWYWARIWIEVTPVRVLWWPGGNLDHRPQLWEPEIPPTAPPSDPAPVGPGAGSWNTRAPEDWRVRVRGALDRLGMPVLTSVTPDGWPIPVRVRHAEQIPGGFRLRPPVGCEIVDGAACLTFHTHGPAFESQENISVTGQCRNVGEYVEFTAERALNDFVLSANPVRRAAYLMSAGRRLRLRLDSEAQRRGQRVPRFDELGFNKTKRQKDRAVTPDAQPADTRMMGIVHNALRRDIARAQSALTRWPYPDPSQRAAIAKHLAWMMEFLHRHHHIEDDGLYPLVRERVPGAAQILDAMEADHHALIPAIDRLTETAGRYIQNPSARTEVATALDELAAVMLPHLQREETEMMPVVSAAVTRAEWEAIEQASAVKPLKPAELAFTALWLFDDASEEDREVVRSLVPKPVAWAIETFTTRRYERCVWRCWYLPQHTRLHRKFNGQISVEIAAPIEAVWKQVADPVRVPRWSHECRRVRFLDGTTSAGLGRRFRGTNRSGRYRWSRNCTIFTYDEPLEFGYVTSGGLGDATAWHFRLEPTATGTRLTQAFQGVSMPLWLSRLVSVLIPTHDDRTDALRGDMARLAALAAAQHPRADAPAPGTPGDRNRRSFNAALEI</sequence>
<dbReference type="Gene3D" id="2.30.110.10">
    <property type="entry name" value="Electron Transport, Fmn-binding Protein, Chain A"/>
    <property type="match status" value="1"/>
</dbReference>
<dbReference type="Gene3D" id="3.30.530.20">
    <property type="match status" value="1"/>
</dbReference>
<dbReference type="InterPro" id="IPR023393">
    <property type="entry name" value="START-like_dom_sf"/>
</dbReference>
<evidence type="ECO:0000313" key="3">
    <source>
        <dbReference type="EMBL" id="ABN97881.1"/>
    </source>
</evidence>
<accession>A0A5Q5CF40</accession>